<dbReference type="PANTHER" id="PTHR33571">
    <property type="entry name" value="SSL8005 PROTEIN"/>
    <property type="match status" value="1"/>
</dbReference>
<comment type="cofactor">
    <cofactor evidence="1">
        <name>Mg(2+)</name>
        <dbReference type="ChEBI" id="CHEBI:18420"/>
    </cofactor>
</comment>
<dbReference type="InterPro" id="IPR052038">
    <property type="entry name" value="Type-VII_TA_antitoxin"/>
</dbReference>
<dbReference type="RefSeq" id="WP_382389162.1">
    <property type="nucleotide sequence ID" value="NZ_JBHLWI010000074.1"/>
</dbReference>
<dbReference type="CDD" id="cd05403">
    <property type="entry name" value="NT_KNTase_like"/>
    <property type="match status" value="1"/>
</dbReference>
<name>A0ABV6FXJ0_9BACT</name>
<dbReference type="SUPFAM" id="SSF81301">
    <property type="entry name" value="Nucleotidyltransferase"/>
    <property type="match status" value="1"/>
</dbReference>
<evidence type="ECO:0000259" key="8">
    <source>
        <dbReference type="Pfam" id="PF18765"/>
    </source>
</evidence>
<reference evidence="9 10" key="1">
    <citation type="submission" date="2024-09" db="EMBL/GenBank/DDBJ databases">
        <authorList>
            <person name="Sun Q."/>
            <person name="Mori K."/>
        </authorList>
    </citation>
    <scope>NUCLEOTIDE SEQUENCE [LARGE SCALE GENOMIC DNA]</scope>
    <source>
        <strain evidence="9 10">CCM 7650</strain>
    </source>
</reference>
<evidence type="ECO:0000313" key="10">
    <source>
        <dbReference type="Proteomes" id="UP001589797"/>
    </source>
</evidence>
<proteinExistence type="predicted"/>
<evidence type="ECO:0000256" key="7">
    <source>
        <dbReference type="ARBA" id="ARBA00022842"/>
    </source>
</evidence>
<evidence type="ECO:0000256" key="3">
    <source>
        <dbReference type="ARBA" id="ARBA00022695"/>
    </source>
</evidence>
<dbReference type="Pfam" id="PF18765">
    <property type="entry name" value="Polbeta"/>
    <property type="match status" value="1"/>
</dbReference>
<dbReference type="PANTHER" id="PTHR33571:SF12">
    <property type="entry name" value="BSL3053 PROTEIN"/>
    <property type="match status" value="1"/>
</dbReference>
<accession>A0ABV6FXJ0</accession>
<keyword evidence="3" id="KW-0548">Nucleotidyltransferase</keyword>
<evidence type="ECO:0000256" key="1">
    <source>
        <dbReference type="ARBA" id="ARBA00001946"/>
    </source>
</evidence>
<keyword evidence="2" id="KW-0808">Transferase</keyword>
<keyword evidence="10" id="KW-1185">Reference proteome</keyword>
<protein>
    <submittedName>
        <fullName evidence="9">Nucleotidyltransferase family protein</fullName>
    </submittedName>
</protein>
<dbReference type="InterPro" id="IPR041633">
    <property type="entry name" value="Polbeta"/>
</dbReference>
<feature type="domain" description="Polymerase beta nucleotidyltransferase" evidence="8">
    <location>
        <begin position="41"/>
        <end position="131"/>
    </location>
</feature>
<evidence type="ECO:0000256" key="6">
    <source>
        <dbReference type="ARBA" id="ARBA00022840"/>
    </source>
</evidence>
<evidence type="ECO:0000313" key="9">
    <source>
        <dbReference type="EMBL" id="MFC0264593.1"/>
    </source>
</evidence>
<keyword evidence="5" id="KW-0547">Nucleotide-binding</keyword>
<evidence type="ECO:0000256" key="2">
    <source>
        <dbReference type="ARBA" id="ARBA00022679"/>
    </source>
</evidence>
<organism evidence="9 10">
    <name type="scientific">Fontibacter flavus</name>
    <dbReference type="NCBI Taxonomy" id="654838"/>
    <lineage>
        <taxon>Bacteria</taxon>
        <taxon>Pseudomonadati</taxon>
        <taxon>Bacteroidota</taxon>
        <taxon>Cytophagia</taxon>
        <taxon>Cytophagales</taxon>
        <taxon>Cyclobacteriaceae</taxon>
        <taxon>Fontibacter</taxon>
    </lineage>
</organism>
<evidence type="ECO:0000256" key="4">
    <source>
        <dbReference type="ARBA" id="ARBA00022723"/>
    </source>
</evidence>
<comment type="caution">
    <text evidence="9">The sequence shown here is derived from an EMBL/GenBank/DDBJ whole genome shotgun (WGS) entry which is preliminary data.</text>
</comment>
<sequence length="132" mass="15590">MKGKKYPIKKQRIQKVNEPFAMAYDVSLDYKLPVFLEKHREELIDLCKKHHVERMFVFGSVLNNSFSSESDVDFLVKIKEVPVEVYTDSFFEVYEGLQNILNRKVDLLTEKSVSNPYFLEEINKTKTLIYSE</sequence>
<dbReference type="EMBL" id="JBHLWI010000074">
    <property type="protein sequence ID" value="MFC0264593.1"/>
    <property type="molecule type" value="Genomic_DNA"/>
</dbReference>
<dbReference type="InterPro" id="IPR043519">
    <property type="entry name" value="NT_sf"/>
</dbReference>
<keyword evidence="4" id="KW-0479">Metal-binding</keyword>
<dbReference type="Proteomes" id="UP001589797">
    <property type="component" value="Unassembled WGS sequence"/>
</dbReference>
<keyword evidence="6" id="KW-0067">ATP-binding</keyword>
<gene>
    <name evidence="9" type="ORF">ACFFIP_18040</name>
</gene>
<keyword evidence="7" id="KW-0460">Magnesium</keyword>
<evidence type="ECO:0000256" key="5">
    <source>
        <dbReference type="ARBA" id="ARBA00022741"/>
    </source>
</evidence>
<dbReference type="Gene3D" id="3.30.460.10">
    <property type="entry name" value="Beta Polymerase, domain 2"/>
    <property type="match status" value="1"/>
</dbReference>